<organism evidence="2 3">
    <name type="scientific">Aspergillus pseudodeflectus</name>
    <dbReference type="NCBI Taxonomy" id="176178"/>
    <lineage>
        <taxon>Eukaryota</taxon>
        <taxon>Fungi</taxon>
        <taxon>Dikarya</taxon>
        <taxon>Ascomycota</taxon>
        <taxon>Pezizomycotina</taxon>
        <taxon>Eurotiomycetes</taxon>
        <taxon>Eurotiomycetidae</taxon>
        <taxon>Eurotiales</taxon>
        <taxon>Aspergillaceae</taxon>
        <taxon>Aspergillus</taxon>
        <taxon>Aspergillus subgen. Nidulantes</taxon>
    </lineage>
</organism>
<reference evidence="2 3" key="1">
    <citation type="submission" date="2024-07" db="EMBL/GenBank/DDBJ databases">
        <title>Section-level genome sequencing and comparative genomics of Aspergillus sections Usti and Cavernicolus.</title>
        <authorList>
            <consortium name="Lawrence Berkeley National Laboratory"/>
            <person name="Nybo J.L."/>
            <person name="Vesth T.C."/>
            <person name="Theobald S."/>
            <person name="Frisvad J.C."/>
            <person name="Larsen T.O."/>
            <person name="Kjaerboelling I."/>
            <person name="Rothschild-Mancinelli K."/>
            <person name="Lyhne E.K."/>
            <person name="Kogle M.E."/>
            <person name="Barry K."/>
            <person name="Clum A."/>
            <person name="Na H."/>
            <person name="Ledsgaard L."/>
            <person name="Lin J."/>
            <person name="Lipzen A."/>
            <person name="Kuo A."/>
            <person name="Riley R."/>
            <person name="Mondo S."/>
            <person name="LaButti K."/>
            <person name="Haridas S."/>
            <person name="Pangalinan J."/>
            <person name="Salamov A.A."/>
            <person name="Simmons B.A."/>
            <person name="Magnuson J.K."/>
            <person name="Chen J."/>
            <person name="Drula E."/>
            <person name="Henrissat B."/>
            <person name="Wiebenga A."/>
            <person name="Lubbers R.J."/>
            <person name="Gomes A.C."/>
            <person name="Macurrencykelacurrency M.R."/>
            <person name="Stajich J."/>
            <person name="Grigoriev I.V."/>
            <person name="Mortensen U.H."/>
            <person name="De vries R.P."/>
            <person name="Baker S.E."/>
            <person name="Andersen M.R."/>
        </authorList>
    </citation>
    <scope>NUCLEOTIDE SEQUENCE [LARGE SCALE GENOMIC DNA]</scope>
    <source>
        <strain evidence="2 3">CBS 756.74</strain>
    </source>
</reference>
<dbReference type="InterPro" id="IPR001810">
    <property type="entry name" value="F-box_dom"/>
</dbReference>
<proteinExistence type="predicted"/>
<name>A0ABR4KAN9_9EURO</name>
<evidence type="ECO:0000313" key="2">
    <source>
        <dbReference type="EMBL" id="KAL2849352.1"/>
    </source>
</evidence>
<dbReference type="RefSeq" id="XP_070898739.1">
    <property type="nucleotide sequence ID" value="XM_071045746.1"/>
</dbReference>
<evidence type="ECO:0000259" key="1">
    <source>
        <dbReference type="PROSITE" id="PS50181"/>
    </source>
</evidence>
<dbReference type="InterPro" id="IPR056867">
    <property type="entry name" value="LRR_15"/>
</dbReference>
<dbReference type="PROSITE" id="PS50181">
    <property type="entry name" value="FBOX"/>
    <property type="match status" value="1"/>
</dbReference>
<dbReference type="GeneID" id="98160910"/>
<dbReference type="Pfam" id="PF24969">
    <property type="entry name" value="LRR_15"/>
    <property type="match status" value="1"/>
</dbReference>
<evidence type="ECO:0000313" key="3">
    <source>
        <dbReference type="Proteomes" id="UP001610444"/>
    </source>
</evidence>
<gene>
    <name evidence="2" type="ORF">BJX68DRAFT_267204</name>
</gene>
<sequence length="482" mass="55367">MFQDLPPEIQILVTRELDTTDQVNLVYTSRYFYELLIPQLYEALPDATQYCKRLVDSLVRNPALRNYPRCIRLEACHVRGPDEEKEDDGDSSDANDDIKDIRTDKANEDDHPATWLYNLPLQTQYAKEVCISEGDGNILSSAIWKNDDGAHALLLTLVPGLVRLDLQFPRHGRLTDMVVTWATQGRFAVPVLQNLHEVFVSSEWGKFQEDGADEIITDWALTFLWLPSLRRFKTDALRDVVYECRVPDRRSSVTHIEISKCLGLEDVKGFIAAFPNLQSYRHSYVTTKWNKPLSSRRMYQALLQAKETLREIWLDICVQNFVREPAGLKWPTFTNFTALEVLHIPIFLLEDLTGEPQTINLTQFLPRTLKTMHIFDATYITLPNLLPSLLEYITSPHSQNLTELIIATTPHYVEGSFFIIMDDSIKKGLTDGPSISDELSRRLKELEYACHARCVTFDFQVLDGSSKLAAAWEFEDPFDKSR</sequence>
<accession>A0ABR4KAN9</accession>
<feature type="domain" description="F-box" evidence="1">
    <location>
        <begin position="1"/>
        <end position="44"/>
    </location>
</feature>
<dbReference type="EMBL" id="JBFXLR010000023">
    <property type="protein sequence ID" value="KAL2849352.1"/>
    <property type="molecule type" value="Genomic_DNA"/>
</dbReference>
<comment type="caution">
    <text evidence="2">The sequence shown here is derived from an EMBL/GenBank/DDBJ whole genome shotgun (WGS) entry which is preliminary data.</text>
</comment>
<protein>
    <recommendedName>
        <fullName evidence="1">F-box domain-containing protein</fullName>
    </recommendedName>
</protein>
<dbReference type="Proteomes" id="UP001610444">
    <property type="component" value="Unassembled WGS sequence"/>
</dbReference>
<keyword evidence="3" id="KW-1185">Reference proteome</keyword>